<proteinExistence type="predicted"/>
<dbReference type="SUPFAM" id="SSF53474">
    <property type="entry name" value="alpha/beta-Hydrolases"/>
    <property type="match status" value="1"/>
</dbReference>
<dbReference type="EMBL" id="JACAZI010000019">
    <property type="protein sequence ID" value="KAF7340187.1"/>
    <property type="molecule type" value="Genomic_DNA"/>
</dbReference>
<comment type="caution">
    <text evidence="2">The sequence shown here is derived from an EMBL/GenBank/DDBJ whole genome shotgun (WGS) entry which is preliminary data.</text>
</comment>
<dbReference type="Pfam" id="PF12697">
    <property type="entry name" value="Abhydrolase_6"/>
    <property type="match status" value="1"/>
</dbReference>
<sequence length="340" mass="37181">MPTVSIPGKDIQFFFTDTGAPGTVPSYTTLILVHGHTYHSAVFQKLLPLAATRSVRIVCINRREYPGSTPHTAEELRVYASGSDQERTALMNEAGVNLALAIDEIIQQCNLPSAGVALAGWSLGNTFTMAAMGSILSLPSETQERLQTCVETIIMWDPPSHALGIASPPNAYVPLYDQELPPAARGPAFGRWVTSYYIHGDLSNHDPDQLNYRNADPSRKATYEDMPIGELLNIVDYSVGGKCDTILTEPPFASVVSALVNKALFDPEIRSAWKGTKVAYMYGTANPWNVHFGLWDVEGRLASAKGKAPIAFRPIENANHFVMWEDPSLTLDELIDCTKA</sequence>
<organism evidence="2 3">
    <name type="scientific">Mycena venus</name>
    <dbReference type="NCBI Taxonomy" id="2733690"/>
    <lineage>
        <taxon>Eukaryota</taxon>
        <taxon>Fungi</taxon>
        <taxon>Dikarya</taxon>
        <taxon>Basidiomycota</taxon>
        <taxon>Agaricomycotina</taxon>
        <taxon>Agaricomycetes</taxon>
        <taxon>Agaricomycetidae</taxon>
        <taxon>Agaricales</taxon>
        <taxon>Marasmiineae</taxon>
        <taxon>Mycenaceae</taxon>
        <taxon>Mycena</taxon>
    </lineage>
</organism>
<evidence type="ECO:0000313" key="2">
    <source>
        <dbReference type="EMBL" id="KAF7340187.1"/>
    </source>
</evidence>
<dbReference type="GO" id="GO:0016787">
    <property type="term" value="F:hydrolase activity"/>
    <property type="evidence" value="ECO:0007669"/>
    <property type="project" value="UniProtKB-KW"/>
</dbReference>
<dbReference type="AlphaFoldDB" id="A0A8H6XFL7"/>
<keyword evidence="2" id="KW-0378">Hydrolase</keyword>
<reference evidence="2" key="1">
    <citation type="submission" date="2020-05" db="EMBL/GenBank/DDBJ databases">
        <title>Mycena genomes resolve the evolution of fungal bioluminescence.</title>
        <authorList>
            <person name="Tsai I.J."/>
        </authorList>
    </citation>
    <scope>NUCLEOTIDE SEQUENCE</scope>
    <source>
        <strain evidence="2">CCC161011</strain>
    </source>
</reference>
<dbReference type="OrthoDB" id="3251587at2759"/>
<keyword evidence="3" id="KW-1185">Reference proteome</keyword>
<protein>
    <submittedName>
        <fullName evidence="2">AB hydrolase-1 domain-containing protein</fullName>
    </submittedName>
</protein>
<accession>A0A8H6XFL7</accession>
<evidence type="ECO:0000313" key="3">
    <source>
        <dbReference type="Proteomes" id="UP000620124"/>
    </source>
</evidence>
<feature type="domain" description="AB hydrolase-1" evidence="1">
    <location>
        <begin position="30"/>
        <end position="329"/>
    </location>
</feature>
<dbReference type="InterPro" id="IPR000073">
    <property type="entry name" value="AB_hydrolase_1"/>
</dbReference>
<dbReference type="InterPro" id="IPR029058">
    <property type="entry name" value="AB_hydrolase_fold"/>
</dbReference>
<dbReference type="Proteomes" id="UP000620124">
    <property type="component" value="Unassembled WGS sequence"/>
</dbReference>
<evidence type="ECO:0000259" key="1">
    <source>
        <dbReference type="Pfam" id="PF12697"/>
    </source>
</evidence>
<name>A0A8H6XFL7_9AGAR</name>
<dbReference type="Gene3D" id="3.40.50.1820">
    <property type="entry name" value="alpha/beta hydrolase"/>
    <property type="match status" value="1"/>
</dbReference>
<gene>
    <name evidence="2" type="ORF">MVEN_01937300</name>
</gene>